<gene>
    <name evidence="1" type="ORF">BWX89_00076</name>
</gene>
<sequence>MIASDTAPLTAVSPVRPGVTDTPVVEYILNVEEFLSRHVSLVLIAIKKSSPAFPSVSFAGSIGRLLDGIVIVPVPDV</sequence>
<accession>A0A1V6CEG4</accession>
<organism evidence="1">
    <name type="scientific">candidate division TA06 bacterium ADurb.Bin131</name>
    <dbReference type="NCBI Taxonomy" id="1852827"/>
    <lineage>
        <taxon>Bacteria</taxon>
        <taxon>Bacteria division TA06</taxon>
    </lineage>
</organism>
<dbReference type="EMBL" id="MWDQ01000019">
    <property type="protein sequence ID" value="OQB75253.1"/>
    <property type="molecule type" value="Genomic_DNA"/>
</dbReference>
<name>A0A1V6CEG4_UNCT6</name>
<proteinExistence type="predicted"/>
<reference evidence="1" key="1">
    <citation type="submission" date="2017-02" db="EMBL/GenBank/DDBJ databases">
        <title>Delving into the versatile metabolic prowess of the omnipresent phylum Bacteroidetes.</title>
        <authorList>
            <person name="Nobu M.K."/>
            <person name="Mei R."/>
            <person name="Narihiro T."/>
            <person name="Kuroda K."/>
            <person name="Liu W.-T."/>
        </authorList>
    </citation>
    <scope>NUCLEOTIDE SEQUENCE</scope>
    <source>
        <strain evidence="1">ADurb.Bin131</strain>
    </source>
</reference>
<evidence type="ECO:0000313" key="1">
    <source>
        <dbReference type="EMBL" id="OQB75253.1"/>
    </source>
</evidence>
<dbReference type="Proteomes" id="UP000485562">
    <property type="component" value="Unassembled WGS sequence"/>
</dbReference>
<protein>
    <submittedName>
        <fullName evidence="1">Uncharacterized protein</fullName>
    </submittedName>
</protein>
<comment type="caution">
    <text evidence="1">The sequence shown here is derived from an EMBL/GenBank/DDBJ whole genome shotgun (WGS) entry which is preliminary data.</text>
</comment>
<dbReference type="AlphaFoldDB" id="A0A1V6CEG4"/>